<organism evidence="2 3">
    <name type="scientific">Corchorus capsularis</name>
    <name type="common">Jute</name>
    <dbReference type="NCBI Taxonomy" id="210143"/>
    <lineage>
        <taxon>Eukaryota</taxon>
        <taxon>Viridiplantae</taxon>
        <taxon>Streptophyta</taxon>
        <taxon>Embryophyta</taxon>
        <taxon>Tracheophyta</taxon>
        <taxon>Spermatophyta</taxon>
        <taxon>Magnoliopsida</taxon>
        <taxon>eudicotyledons</taxon>
        <taxon>Gunneridae</taxon>
        <taxon>Pentapetalae</taxon>
        <taxon>rosids</taxon>
        <taxon>malvids</taxon>
        <taxon>Malvales</taxon>
        <taxon>Malvaceae</taxon>
        <taxon>Grewioideae</taxon>
        <taxon>Apeibeae</taxon>
        <taxon>Corchorus</taxon>
    </lineage>
</organism>
<dbReference type="Proteomes" id="UP000188268">
    <property type="component" value="Unassembled WGS sequence"/>
</dbReference>
<feature type="compositionally biased region" description="Basic residues" evidence="1">
    <location>
        <begin position="1"/>
        <end position="11"/>
    </location>
</feature>
<proteinExistence type="predicted"/>
<keyword evidence="3" id="KW-1185">Reference proteome</keyword>
<name>A0A1R3IY80_COCAP</name>
<evidence type="ECO:0000256" key="1">
    <source>
        <dbReference type="SAM" id="MobiDB-lite"/>
    </source>
</evidence>
<feature type="region of interest" description="Disordered" evidence="1">
    <location>
        <begin position="1"/>
        <end position="37"/>
    </location>
</feature>
<sequence length="37" mass="4061">MEGKIKAKVTGKSRMSSFHVPTCHQSSTPTTVVKWKG</sequence>
<accession>A0A1R3IY80</accession>
<evidence type="ECO:0000313" key="2">
    <source>
        <dbReference type="EMBL" id="OMO87549.1"/>
    </source>
</evidence>
<dbReference type="Gramene" id="OMO87549">
    <property type="protein sequence ID" value="OMO87549"/>
    <property type="gene ID" value="CCACVL1_08939"/>
</dbReference>
<protein>
    <submittedName>
        <fullName evidence="2">Uncharacterized protein</fullName>
    </submittedName>
</protein>
<gene>
    <name evidence="2" type="ORF">CCACVL1_08939</name>
</gene>
<reference evidence="2 3" key="1">
    <citation type="submission" date="2013-09" db="EMBL/GenBank/DDBJ databases">
        <title>Corchorus capsularis genome sequencing.</title>
        <authorList>
            <person name="Alam M."/>
            <person name="Haque M.S."/>
            <person name="Islam M.S."/>
            <person name="Emdad E.M."/>
            <person name="Islam M.M."/>
            <person name="Ahmed B."/>
            <person name="Halim A."/>
            <person name="Hossen Q.M.M."/>
            <person name="Hossain M.Z."/>
            <person name="Ahmed R."/>
            <person name="Khan M.M."/>
            <person name="Islam R."/>
            <person name="Rashid M.M."/>
            <person name="Khan S.A."/>
            <person name="Rahman M.S."/>
            <person name="Alam M."/>
        </authorList>
    </citation>
    <scope>NUCLEOTIDE SEQUENCE [LARGE SCALE GENOMIC DNA]</scope>
    <source>
        <strain evidence="3">cv. CVL-1</strain>
        <tissue evidence="2">Whole seedling</tissue>
    </source>
</reference>
<dbReference type="AlphaFoldDB" id="A0A1R3IY80"/>
<dbReference type="OrthoDB" id="10273041at2759"/>
<dbReference type="EMBL" id="AWWV01009202">
    <property type="protein sequence ID" value="OMO87549.1"/>
    <property type="molecule type" value="Genomic_DNA"/>
</dbReference>
<comment type="caution">
    <text evidence="2">The sequence shown here is derived from an EMBL/GenBank/DDBJ whole genome shotgun (WGS) entry which is preliminary data.</text>
</comment>
<evidence type="ECO:0000313" key="3">
    <source>
        <dbReference type="Proteomes" id="UP000188268"/>
    </source>
</evidence>